<reference evidence="5" key="1">
    <citation type="journal article" date="2017" name="Front. Cell. Infect. Microbiol.">
        <title>The Distinct Transcriptional Response of the Midgut of Amblyomma sculptum and Amblyomma aureolatum Ticks to Rickettsia rickettsii Correlates to Their Differences in Susceptibility to Infection.</title>
        <authorList>
            <person name="Martins L.A."/>
            <person name="Galletti M.F.B.M."/>
            <person name="Ribeiro J.M."/>
            <person name="Fujita A."/>
            <person name="Costa F.B."/>
            <person name="Labruna M.B."/>
            <person name="Daffre S."/>
            <person name="Fogaca A.C."/>
        </authorList>
    </citation>
    <scope>NUCLEOTIDE SEQUENCE</scope>
</reference>
<dbReference type="InterPro" id="IPR050080">
    <property type="entry name" value="RNase_PH"/>
</dbReference>
<dbReference type="GO" id="GO:0000177">
    <property type="term" value="C:cytoplasmic exosome (RNase complex)"/>
    <property type="evidence" value="ECO:0007669"/>
    <property type="project" value="TreeGrafter"/>
</dbReference>
<evidence type="ECO:0000256" key="2">
    <source>
        <dbReference type="ARBA" id="ARBA00022552"/>
    </source>
</evidence>
<dbReference type="InterPro" id="IPR020568">
    <property type="entry name" value="Ribosomal_Su5_D2-typ_SF"/>
</dbReference>
<dbReference type="PANTHER" id="PTHR11953">
    <property type="entry name" value="EXOSOME COMPLEX COMPONENT"/>
    <property type="match status" value="1"/>
</dbReference>
<dbReference type="GO" id="GO:0016075">
    <property type="term" value="P:rRNA catabolic process"/>
    <property type="evidence" value="ECO:0007669"/>
    <property type="project" value="TreeGrafter"/>
</dbReference>
<dbReference type="GO" id="GO:0071051">
    <property type="term" value="P:poly(A)-dependent snoRNA 3'-end processing"/>
    <property type="evidence" value="ECO:0007669"/>
    <property type="project" value="TreeGrafter"/>
</dbReference>
<dbReference type="SUPFAM" id="SSF54211">
    <property type="entry name" value="Ribosomal protein S5 domain 2-like"/>
    <property type="match status" value="1"/>
</dbReference>
<comment type="subcellular location">
    <subcellularLocation>
        <location evidence="1">Nucleus</location>
    </subcellularLocation>
</comment>
<proteinExistence type="evidence at transcript level"/>
<dbReference type="AlphaFoldDB" id="A0A1E1X0Z9"/>
<evidence type="ECO:0000256" key="4">
    <source>
        <dbReference type="ARBA" id="ARBA00023242"/>
    </source>
</evidence>
<dbReference type="PANTHER" id="PTHR11953:SF1">
    <property type="entry name" value="EXOSOME COMPLEX COMPONENT RRP46"/>
    <property type="match status" value="1"/>
</dbReference>
<protein>
    <submittedName>
        <fullName evidence="5">Putative rrp46 subunit of eukaryotic exosome</fullName>
    </submittedName>
</protein>
<dbReference type="InterPro" id="IPR027408">
    <property type="entry name" value="PNPase/RNase_PH_dom_sf"/>
</dbReference>
<dbReference type="GO" id="GO:0071028">
    <property type="term" value="P:nuclear mRNA surveillance"/>
    <property type="evidence" value="ECO:0007669"/>
    <property type="project" value="TreeGrafter"/>
</dbReference>
<dbReference type="Gene3D" id="3.30.230.70">
    <property type="entry name" value="GHMP Kinase, N-terminal domain"/>
    <property type="match status" value="1"/>
</dbReference>
<dbReference type="GO" id="GO:0034475">
    <property type="term" value="P:U4 snRNA 3'-end processing"/>
    <property type="evidence" value="ECO:0007669"/>
    <property type="project" value="TreeGrafter"/>
</dbReference>
<dbReference type="EMBL" id="GFAC01006261">
    <property type="protein sequence ID" value="JAT92927.1"/>
    <property type="molecule type" value="mRNA"/>
</dbReference>
<dbReference type="GO" id="GO:0003723">
    <property type="term" value="F:RNA binding"/>
    <property type="evidence" value="ECO:0007669"/>
    <property type="project" value="TreeGrafter"/>
</dbReference>
<keyword evidence="4" id="KW-0539">Nucleus</keyword>
<dbReference type="GO" id="GO:0006364">
    <property type="term" value="P:rRNA processing"/>
    <property type="evidence" value="ECO:0007669"/>
    <property type="project" value="UniProtKB-KW"/>
</dbReference>
<sequence length="194" mass="20712">MVGFTRVDGRSFCDLRQFSVELNPLKSGPSCRITVGGSSSDGGSVDDCTAVMAVIYFSPDNKNRNAVGAYHRPTFEVYIRPKTGPVKGYIRAIECSLLKTLQDLVDSSALGKVLVSARIQVLVEGSGLLSACLNALITCALVSGLKLREVPHAVQFGVLRCNDSTGFIIDPTSDELREHCLAGITMLCSPQTGV</sequence>
<name>A0A1E1X0Z9_9ACAR</name>
<organism evidence="5">
    <name type="scientific">Amblyomma aureolatum</name>
    <dbReference type="NCBI Taxonomy" id="187763"/>
    <lineage>
        <taxon>Eukaryota</taxon>
        <taxon>Metazoa</taxon>
        <taxon>Ecdysozoa</taxon>
        <taxon>Arthropoda</taxon>
        <taxon>Chelicerata</taxon>
        <taxon>Arachnida</taxon>
        <taxon>Acari</taxon>
        <taxon>Parasitiformes</taxon>
        <taxon>Ixodida</taxon>
        <taxon>Ixodoidea</taxon>
        <taxon>Ixodidae</taxon>
        <taxon>Amblyomminae</taxon>
        <taxon>Amblyomma</taxon>
    </lineage>
</organism>
<evidence type="ECO:0000313" key="5">
    <source>
        <dbReference type="EMBL" id="JAT92927.1"/>
    </source>
</evidence>
<dbReference type="GO" id="GO:0000176">
    <property type="term" value="C:nuclear exosome (RNase complex)"/>
    <property type="evidence" value="ECO:0007669"/>
    <property type="project" value="TreeGrafter"/>
</dbReference>
<keyword evidence="2" id="KW-0698">rRNA processing</keyword>
<accession>A0A1E1X0Z9</accession>
<dbReference type="GO" id="GO:0005730">
    <property type="term" value="C:nucleolus"/>
    <property type="evidence" value="ECO:0007669"/>
    <property type="project" value="TreeGrafter"/>
</dbReference>
<evidence type="ECO:0000256" key="3">
    <source>
        <dbReference type="ARBA" id="ARBA00022835"/>
    </source>
</evidence>
<evidence type="ECO:0000256" key="1">
    <source>
        <dbReference type="ARBA" id="ARBA00004123"/>
    </source>
</evidence>
<keyword evidence="3" id="KW-0271">Exosome</keyword>